<sequence>MSVNFLRDYCYQKHILFNDFERFSKEEMCSTLKDFYASVRNKKGEYYSKKSMISIRYGIQKHIDKIREFDVVNDPAFKTANVIFDAMLVKLKGMGLAAPNHKSPVSEEDLGKMYTYLDVNTPCGLQNKVFLDFMIYFCNRGRENLRELKKSDFKFYGHGPFKYVQLRDHSTKNHKGDSAYDTESQGGRLFVTPSNPLCPVKSLEKYMSHLHIELDCFWQRPRQSDKLKPGDNIWYEKIPVGRNTLGNVEAPATKVSKDDHADLRLAVPRLDNAEQNNINPVLQDQRGPVDLETDLADMDFLELSSSQEHVLMQSLSEVTTNNKTALRDNSVKTIASRCESTSRVLTERRLNVPNNLVFHNVNNLYIHYH</sequence>
<dbReference type="OrthoDB" id="10067014at2759"/>
<evidence type="ECO:0000313" key="2">
    <source>
        <dbReference type="Proteomes" id="UP000507470"/>
    </source>
</evidence>
<evidence type="ECO:0000313" key="1">
    <source>
        <dbReference type="EMBL" id="CAC5420453.1"/>
    </source>
</evidence>
<dbReference type="AlphaFoldDB" id="A0A6J8EKL5"/>
<accession>A0A6J8EKL5</accession>
<dbReference type="PANTHER" id="PTHR21446">
    <property type="entry name" value="DUF3504 DOMAIN-CONTAINING PROTEIN"/>
    <property type="match status" value="1"/>
</dbReference>
<protein>
    <submittedName>
        <fullName evidence="1">KCTD1_15</fullName>
    </submittedName>
</protein>
<dbReference type="EMBL" id="CACVKT020009137">
    <property type="protein sequence ID" value="CAC5420453.1"/>
    <property type="molecule type" value="Genomic_DNA"/>
</dbReference>
<reference evidence="1 2" key="1">
    <citation type="submission" date="2020-06" db="EMBL/GenBank/DDBJ databases">
        <authorList>
            <person name="Li R."/>
            <person name="Bekaert M."/>
        </authorList>
    </citation>
    <scope>NUCLEOTIDE SEQUENCE [LARGE SCALE GENOMIC DNA]</scope>
    <source>
        <strain evidence="2">wild</strain>
    </source>
</reference>
<name>A0A6J8EKL5_MYTCO</name>
<gene>
    <name evidence="1" type="ORF">MCOR_52673</name>
</gene>
<dbReference type="Proteomes" id="UP000507470">
    <property type="component" value="Unassembled WGS sequence"/>
</dbReference>
<organism evidence="1 2">
    <name type="scientific">Mytilus coruscus</name>
    <name type="common">Sea mussel</name>
    <dbReference type="NCBI Taxonomy" id="42192"/>
    <lineage>
        <taxon>Eukaryota</taxon>
        <taxon>Metazoa</taxon>
        <taxon>Spiralia</taxon>
        <taxon>Lophotrochozoa</taxon>
        <taxon>Mollusca</taxon>
        <taxon>Bivalvia</taxon>
        <taxon>Autobranchia</taxon>
        <taxon>Pteriomorphia</taxon>
        <taxon>Mytilida</taxon>
        <taxon>Mytiloidea</taxon>
        <taxon>Mytilidae</taxon>
        <taxon>Mytilinae</taxon>
        <taxon>Mytilus</taxon>
    </lineage>
</organism>
<dbReference type="PANTHER" id="PTHR21446:SF12">
    <property type="entry name" value="POTASSIUM CHANNEL TETRAMERIZATION DOMAIN CONTAINING 1"/>
    <property type="match status" value="1"/>
</dbReference>
<dbReference type="InterPro" id="IPR052787">
    <property type="entry name" value="MAVS"/>
</dbReference>
<keyword evidence="2" id="KW-1185">Reference proteome</keyword>
<proteinExistence type="predicted"/>